<dbReference type="PANTHER" id="PTHR13693:SF77">
    <property type="entry name" value="8-AMINO-7-OXONONANOATE SYNTHASE"/>
    <property type="match status" value="1"/>
</dbReference>
<dbReference type="EMBL" id="QGNZ01000001">
    <property type="protein sequence ID" value="PWS29045.1"/>
    <property type="molecule type" value="Genomic_DNA"/>
</dbReference>
<keyword evidence="4" id="KW-0663">Pyridoxal phosphate</keyword>
<evidence type="ECO:0000256" key="1">
    <source>
        <dbReference type="ARBA" id="ARBA00001933"/>
    </source>
</evidence>
<proteinExistence type="inferred from homology"/>
<protein>
    <submittedName>
        <fullName evidence="6">8-amino-7-oxononanoate synthase</fullName>
    </submittedName>
</protein>
<comment type="cofactor">
    <cofactor evidence="1">
        <name>pyridoxal 5'-phosphate</name>
        <dbReference type="ChEBI" id="CHEBI:597326"/>
    </cofactor>
</comment>
<comment type="caution">
    <text evidence="6">The sequence shown here is derived from an EMBL/GenBank/DDBJ whole genome shotgun (WGS) entry which is preliminary data.</text>
</comment>
<dbReference type="GO" id="GO:0030170">
    <property type="term" value="F:pyridoxal phosphate binding"/>
    <property type="evidence" value="ECO:0007669"/>
    <property type="project" value="InterPro"/>
</dbReference>
<evidence type="ECO:0000259" key="5">
    <source>
        <dbReference type="Pfam" id="PF00155"/>
    </source>
</evidence>
<dbReference type="InterPro" id="IPR015424">
    <property type="entry name" value="PyrdxlP-dep_Trfase"/>
</dbReference>
<dbReference type="Gene3D" id="3.40.640.10">
    <property type="entry name" value="Type I PLP-dependent aspartate aminotransferase-like (Major domain)"/>
    <property type="match status" value="1"/>
</dbReference>
<dbReference type="SUPFAM" id="SSF53383">
    <property type="entry name" value="PLP-dependent transferases"/>
    <property type="match status" value="1"/>
</dbReference>
<dbReference type="AlphaFoldDB" id="A0A317ERL3"/>
<dbReference type="InterPro" id="IPR015422">
    <property type="entry name" value="PyrdxlP-dep_Trfase_small"/>
</dbReference>
<dbReference type="InterPro" id="IPR050087">
    <property type="entry name" value="AON_synthase_class-II"/>
</dbReference>
<dbReference type="PANTHER" id="PTHR13693">
    <property type="entry name" value="CLASS II AMINOTRANSFERASE/8-AMINO-7-OXONONANOATE SYNTHASE"/>
    <property type="match status" value="1"/>
</dbReference>
<dbReference type="GO" id="GO:0016740">
    <property type="term" value="F:transferase activity"/>
    <property type="evidence" value="ECO:0007669"/>
    <property type="project" value="UniProtKB-KW"/>
</dbReference>
<dbReference type="InterPro" id="IPR004839">
    <property type="entry name" value="Aminotransferase_I/II_large"/>
</dbReference>
<comment type="similarity">
    <text evidence="2">Belongs to the class-II pyridoxal-phosphate-dependent aminotransferase family. BioF subfamily.</text>
</comment>
<dbReference type="Pfam" id="PF00155">
    <property type="entry name" value="Aminotran_1_2"/>
    <property type="match status" value="1"/>
</dbReference>
<evidence type="ECO:0000313" key="7">
    <source>
        <dbReference type="Proteomes" id="UP000245379"/>
    </source>
</evidence>
<dbReference type="GO" id="GO:0009102">
    <property type="term" value="P:biotin biosynthetic process"/>
    <property type="evidence" value="ECO:0007669"/>
    <property type="project" value="TreeGrafter"/>
</dbReference>
<name>A0A317ERL3_9SPHI</name>
<accession>A0A317ERL3</accession>
<evidence type="ECO:0000256" key="2">
    <source>
        <dbReference type="ARBA" id="ARBA00010008"/>
    </source>
</evidence>
<dbReference type="Proteomes" id="UP000245379">
    <property type="component" value="Unassembled WGS sequence"/>
</dbReference>
<sequence>MNNIEDFLNAKLKERADHLSLRKLSKHFPPIDFCSNDYLGFAKSEELKELISANIANLATYKNGSGGSRLLSGNTAEIEETEAFIAKFHEADSGLIFNSGYDANLGLLSCIPQRGDTIITDELIHASLIDGCRLSHATRLKFGHNDVNELEAKLKVSKGNVFVVVESVYSMDGDLAPLKEIASLCEKYNANLIVDEAHATGIFGDLGKGLVIQNQLEGQVFARIVTFGKAMGTHGAIVLGSKSLRHYLINFARSFIYTTAAPIHNIMAVKSAYQILPKLDSNQIHQKIQLFRRLIEENNIQSLPSMSAIQGIVFSSNDETKKAAAYLQGEGFDVRAILSPTVPMGKERLRICLHTFNTDEEIILLVQHLKTLQRNG</sequence>
<dbReference type="RefSeq" id="WP_109924474.1">
    <property type="nucleotide sequence ID" value="NZ_QGNZ01000001.1"/>
</dbReference>
<dbReference type="Gene3D" id="3.90.1150.10">
    <property type="entry name" value="Aspartate Aminotransferase, domain 1"/>
    <property type="match status" value="1"/>
</dbReference>
<keyword evidence="3" id="KW-0808">Transferase</keyword>
<evidence type="ECO:0000313" key="6">
    <source>
        <dbReference type="EMBL" id="PWS29045.1"/>
    </source>
</evidence>
<dbReference type="OrthoDB" id="9807157at2"/>
<evidence type="ECO:0000256" key="3">
    <source>
        <dbReference type="ARBA" id="ARBA00022679"/>
    </source>
</evidence>
<organism evidence="6 7">
    <name type="scientific">Pedobacter yonginense</name>
    <dbReference type="NCBI Taxonomy" id="651869"/>
    <lineage>
        <taxon>Bacteria</taxon>
        <taxon>Pseudomonadati</taxon>
        <taxon>Bacteroidota</taxon>
        <taxon>Sphingobacteriia</taxon>
        <taxon>Sphingobacteriales</taxon>
        <taxon>Sphingobacteriaceae</taxon>
        <taxon>Pedobacter</taxon>
    </lineage>
</organism>
<keyword evidence="7" id="KW-1185">Reference proteome</keyword>
<evidence type="ECO:0000256" key="4">
    <source>
        <dbReference type="ARBA" id="ARBA00022898"/>
    </source>
</evidence>
<feature type="domain" description="Aminotransferase class I/classII large" evidence="5">
    <location>
        <begin position="31"/>
        <end position="361"/>
    </location>
</feature>
<dbReference type="InterPro" id="IPR015421">
    <property type="entry name" value="PyrdxlP-dep_Trfase_major"/>
</dbReference>
<gene>
    <name evidence="6" type="ORF">DHW03_04215</name>
</gene>
<reference evidence="6 7" key="1">
    <citation type="submission" date="2018-05" db="EMBL/GenBank/DDBJ databases">
        <title>Pedobacter paludis sp. nov., isolated from wetland soil.</title>
        <authorList>
            <person name="Zhang Y."/>
            <person name="Wang G."/>
        </authorList>
    </citation>
    <scope>NUCLEOTIDE SEQUENCE [LARGE SCALE GENOMIC DNA]</scope>
    <source>
        <strain evidence="6 7">KCTC22721</strain>
    </source>
</reference>